<feature type="transmembrane region" description="Helical" evidence="1">
    <location>
        <begin position="21"/>
        <end position="39"/>
    </location>
</feature>
<reference evidence="2" key="2">
    <citation type="journal article" date="2015" name="Data Brief">
        <title>Shoot transcriptome of the giant reed, Arundo donax.</title>
        <authorList>
            <person name="Barrero R.A."/>
            <person name="Guerrero F.D."/>
            <person name="Moolhuijzen P."/>
            <person name="Goolsby J.A."/>
            <person name="Tidwell J."/>
            <person name="Bellgard S.E."/>
            <person name="Bellgard M.I."/>
        </authorList>
    </citation>
    <scope>NUCLEOTIDE SEQUENCE</scope>
    <source>
        <tissue evidence="2">Shoot tissue taken approximately 20 cm above the soil surface</tissue>
    </source>
</reference>
<accession>A0A0A9GNP9</accession>
<dbReference type="AlphaFoldDB" id="A0A0A9GNP9"/>
<keyword evidence="1" id="KW-1133">Transmembrane helix</keyword>
<name>A0A0A9GNP9_ARUDO</name>
<dbReference type="EMBL" id="GBRH01171126">
    <property type="protein sequence ID" value="JAE26770.1"/>
    <property type="molecule type" value="Transcribed_RNA"/>
</dbReference>
<sequence length="43" mass="5107">MWSCGCYVRNLHTNSMHLHLFFFRPAFAFALVAEMSSFYCSPW</sequence>
<organism evidence="2">
    <name type="scientific">Arundo donax</name>
    <name type="common">Giant reed</name>
    <name type="synonym">Donax arundinaceus</name>
    <dbReference type="NCBI Taxonomy" id="35708"/>
    <lineage>
        <taxon>Eukaryota</taxon>
        <taxon>Viridiplantae</taxon>
        <taxon>Streptophyta</taxon>
        <taxon>Embryophyta</taxon>
        <taxon>Tracheophyta</taxon>
        <taxon>Spermatophyta</taxon>
        <taxon>Magnoliopsida</taxon>
        <taxon>Liliopsida</taxon>
        <taxon>Poales</taxon>
        <taxon>Poaceae</taxon>
        <taxon>PACMAD clade</taxon>
        <taxon>Arundinoideae</taxon>
        <taxon>Arundineae</taxon>
        <taxon>Arundo</taxon>
    </lineage>
</organism>
<proteinExistence type="predicted"/>
<evidence type="ECO:0000256" key="1">
    <source>
        <dbReference type="SAM" id="Phobius"/>
    </source>
</evidence>
<keyword evidence="1" id="KW-0812">Transmembrane</keyword>
<evidence type="ECO:0000313" key="2">
    <source>
        <dbReference type="EMBL" id="JAE26770.1"/>
    </source>
</evidence>
<protein>
    <submittedName>
        <fullName evidence="2">Uncharacterized protein</fullName>
    </submittedName>
</protein>
<reference evidence="2" key="1">
    <citation type="submission" date="2014-09" db="EMBL/GenBank/DDBJ databases">
        <authorList>
            <person name="Magalhaes I.L.F."/>
            <person name="Oliveira U."/>
            <person name="Santos F.R."/>
            <person name="Vidigal T.H.D.A."/>
            <person name="Brescovit A.D."/>
            <person name="Santos A.J."/>
        </authorList>
    </citation>
    <scope>NUCLEOTIDE SEQUENCE</scope>
    <source>
        <tissue evidence="2">Shoot tissue taken approximately 20 cm above the soil surface</tissue>
    </source>
</reference>
<keyword evidence="1" id="KW-0472">Membrane</keyword>